<dbReference type="Proteomes" id="UP000297951">
    <property type="component" value="Unassembled WGS sequence"/>
</dbReference>
<comment type="caution">
    <text evidence="1">The sequence shown here is derived from an EMBL/GenBank/DDBJ whole genome shotgun (WGS) entry which is preliminary data.</text>
</comment>
<evidence type="ECO:0000313" key="1">
    <source>
        <dbReference type="EMBL" id="TFU23374.1"/>
    </source>
</evidence>
<dbReference type="AlphaFoldDB" id="A0A4Y9F500"/>
<gene>
    <name evidence="1" type="ORF">E4U03_03270</name>
</gene>
<accession>A0A4Y9F500</accession>
<evidence type="ECO:0000313" key="2">
    <source>
        <dbReference type="Proteomes" id="UP000297951"/>
    </source>
</evidence>
<protein>
    <recommendedName>
        <fullName evidence="3">Sortase</fullName>
    </recommendedName>
</protein>
<dbReference type="RefSeq" id="WP_135011563.1">
    <property type="nucleotide sequence ID" value="NZ_JADGLK010000008.1"/>
</dbReference>
<sequence length="210" mass="22422">MVEVAQAPAPATEFIDYPCTPPEQLPQDLEVPAGSWYAPALGVGASFSPSDYLPAESISDDGIIYAPSEAIESPEGASLLVGHVDLQPGVKSQKGGELTPWGKLHQFKACDLIYTRAVDGTLVISQVTGILVADQFDPGLEAKVAENPSDVALVEQLRKQREVQARIFRSVGDKSIVLLTCSGPSVADVGGEFQFRYADNLIIETKPINL</sequence>
<proteinExistence type="predicted"/>
<organism evidence="1 2">
    <name type="scientific">Rothia nasimurium</name>
    <dbReference type="NCBI Taxonomy" id="85336"/>
    <lineage>
        <taxon>Bacteria</taxon>
        <taxon>Bacillati</taxon>
        <taxon>Actinomycetota</taxon>
        <taxon>Actinomycetes</taxon>
        <taxon>Micrococcales</taxon>
        <taxon>Micrococcaceae</taxon>
        <taxon>Rothia</taxon>
    </lineage>
</organism>
<dbReference type="EMBL" id="SPQC01000008">
    <property type="protein sequence ID" value="TFU23374.1"/>
    <property type="molecule type" value="Genomic_DNA"/>
</dbReference>
<name>A0A4Y9F500_9MICC</name>
<evidence type="ECO:0008006" key="3">
    <source>
        <dbReference type="Google" id="ProtNLM"/>
    </source>
</evidence>
<reference evidence="1 2" key="1">
    <citation type="submission" date="2019-03" db="EMBL/GenBank/DDBJ databases">
        <title>Diversity of the mouse oral microbiome.</title>
        <authorList>
            <person name="Joseph S."/>
            <person name="Aduse-Opoku J."/>
            <person name="Curtis M."/>
            <person name="Wade W."/>
            <person name="Hashim A."/>
        </authorList>
    </citation>
    <scope>NUCLEOTIDE SEQUENCE [LARGE SCALE GENOMIC DNA]</scope>
    <source>
        <strain evidence="2">irhom_31</strain>
    </source>
</reference>
<dbReference type="OrthoDB" id="4877972at2"/>